<dbReference type="PANTHER" id="PTHR43685:SF3">
    <property type="entry name" value="SLR2126 PROTEIN"/>
    <property type="match status" value="1"/>
</dbReference>
<evidence type="ECO:0000313" key="2">
    <source>
        <dbReference type="EMBL" id="SHI85676.1"/>
    </source>
</evidence>
<proteinExistence type="predicted"/>
<reference evidence="2 3" key="1">
    <citation type="submission" date="2016-11" db="EMBL/GenBank/DDBJ databases">
        <authorList>
            <person name="Jaros S."/>
            <person name="Januszkiewicz K."/>
            <person name="Wedrychowicz H."/>
        </authorList>
    </citation>
    <scope>NUCLEOTIDE SEQUENCE [LARGE SCALE GENOMIC DNA]</scope>
    <source>
        <strain evidence="2 3">DSM 18772</strain>
    </source>
</reference>
<dbReference type="Gene3D" id="3.90.550.10">
    <property type="entry name" value="Spore Coat Polysaccharide Biosynthesis Protein SpsA, Chain A"/>
    <property type="match status" value="1"/>
</dbReference>
<dbReference type="OrthoDB" id="9815829at2"/>
<sequence length="276" mass="31090">MKASVIISTYNQPQWLAKALAGYLYQSNKNFDIVIADDGSGEETREVIKRFAASSKIPVKHVWHEDKGFRKSIILNKAIQAAPSDYLIFTDGDCIPHPDFIDVHLSKAKPGYFVSAGYCKLSMEISERISLADIAMGQCFKSSWLIENGLRSLSQHLKISSKGAMAIMLDAITPTKATWNGCNSSGWKKDILNVNGHNEVIEYGGQDREMGERLVNLGIKPRQLRHRSITLHLDHPRGYKCEEKIRKNRELRSRVRKEKITRCANGIHQLVGPELS</sequence>
<dbReference type="PANTHER" id="PTHR43685">
    <property type="entry name" value="GLYCOSYLTRANSFERASE"/>
    <property type="match status" value="1"/>
</dbReference>
<gene>
    <name evidence="2" type="ORF">SAMN02745181_1045</name>
</gene>
<dbReference type="InterPro" id="IPR029044">
    <property type="entry name" value="Nucleotide-diphossugar_trans"/>
</dbReference>
<dbReference type="GO" id="GO:0016740">
    <property type="term" value="F:transferase activity"/>
    <property type="evidence" value="ECO:0007669"/>
    <property type="project" value="UniProtKB-KW"/>
</dbReference>
<dbReference type="SUPFAM" id="SSF53448">
    <property type="entry name" value="Nucleotide-diphospho-sugar transferases"/>
    <property type="match status" value="1"/>
</dbReference>
<dbReference type="STRING" id="1123071.SAMN02745181_1045"/>
<dbReference type="Pfam" id="PF00535">
    <property type="entry name" value="Glycos_transf_2"/>
    <property type="match status" value="1"/>
</dbReference>
<protein>
    <submittedName>
        <fullName evidence="2">Glycosyl transferase family 2</fullName>
    </submittedName>
</protein>
<dbReference type="InParanoid" id="A0A1M6EJU1"/>
<dbReference type="InterPro" id="IPR001173">
    <property type="entry name" value="Glyco_trans_2-like"/>
</dbReference>
<evidence type="ECO:0000259" key="1">
    <source>
        <dbReference type="Pfam" id="PF00535"/>
    </source>
</evidence>
<organism evidence="2 3">
    <name type="scientific">Rubritalea squalenifaciens DSM 18772</name>
    <dbReference type="NCBI Taxonomy" id="1123071"/>
    <lineage>
        <taxon>Bacteria</taxon>
        <taxon>Pseudomonadati</taxon>
        <taxon>Verrucomicrobiota</taxon>
        <taxon>Verrucomicrobiia</taxon>
        <taxon>Verrucomicrobiales</taxon>
        <taxon>Rubritaleaceae</taxon>
        <taxon>Rubritalea</taxon>
    </lineage>
</organism>
<dbReference type="AlphaFoldDB" id="A0A1M6EJU1"/>
<keyword evidence="3" id="KW-1185">Reference proteome</keyword>
<name>A0A1M6EJU1_9BACT</name>
<dbReference type="InterPro" id="IPR050834">
    <property type="entry name" value="Glycosyltransf_2"/>
</dbReference>
<dbReference type="EMBL" id="FQYR01000002">
    <property type="protein sequence ID" value="SHI85676.1"/>
    <property type="molecule type" value="Genomic_DNA"/>
</dbReference>
<dbReference type="CDD" id="cd06420">
    <property type="entry name" value="GT2_Chondriotin_Pol_N"/>
    <property type="match status" value="1"/>
</dbReference>
<dbReference type="RefSeq" id="WP_143158408.1">
    <property type="nucleotide sequence ID" value="NZ_FQYR01000002.1"/>
</dbReference>
<accession>A0A1M6EJU1</accession>
<keyword evidence="2" id="KW-0808">Transferase</keyword>
<evidence type="ECO:0000313" key="3">
    <source>
        <dbReference type="Proteomes" id="UP000184510"/>
    </source>
</evidence>
<dbReference type="Proteomes" id="UP000184510">
    <property type="component" value="Unassembled WGS sequence"/>
</dbReference>
<feature type="domain" description="Glycosyltransferase 2-like" evidence="1">
    <location>
        <begin position="4"/>
        <end position="110"/>
    </location>
</feature>